<keyword evidence="1" id="KW-0732">Signal</keyword>
<dbReference type="Proteomes" id="UP000309389">
    <property type="component" value="Unassembled WGS sequence"/>
</dbReference>
<comment type="caution">
    <text evidence="2">The sequence shown here is derived from an EMBL/GenBank/DDBJ whole genome shotgun (WGS) entry which is preliminary data.</text>
</comment>
<evidence type="ECO:0000313" key="3">
    <source>
        <dbReference type="Proteomes" id="UP000309389"/>
    </source>
</evidence>
<sequence length="136" mass="14986">MKKFLTIAAATTALALGATAAQAETRQERNEARLAEMIEGRVAGDPQSCITAIRSNRIQVIPYVGVVYDAGDTIYVARATRPERLRDWDVPIIERFGSQLCRQDVIRTVDRYSGFTTGALFLEDFVPYTKADAANG</sequence>
<dbReference type="OrthoDB" id="5956991at2"/>
<reference evidence="2 3" key="1">
    <citation type="submission" date="2019-04" db="EMBL/GenBank/DDBJ databases">
        <title>Altererythrobacter aquimixticola sp. nov., isolated from sediment of junction between the ocean and a freshwater spring.</title>
        <authorList>
            <person name="Yoon J.-H."/>
        </authorList>
    </citation>
    <scope>NUCLEOTIDE SEQUENCE [LARGE SCALE GENOMIC DNA]</scope>
    <source>
        <strain evidence="2 3">SSKS-13</strain>
    </source>
</reference>
<dbReference type="AlphaFoldDB" id="A0A4T3EYF8"/>
<dbReference type="RefSeq" id="WP_136694463.1">
    <property type="nucleotide sequence ID" value="NZ_SSHH01000004.1"/>
</dbReference>
<feature type="signal peptide" evidence="1">
    <location>
        <begin position="1"/>
        <end position="23"/>
    </location>
</feature>
<keyword evidence="3" id="KW-1185">Reference proteome</keyword>
<gene>
    <name evidence="2" type="ORF">E5222_14200</name>
</gene>
<evidence type="ECO:0000256" key="1">
    <source>
        <dbReference type="SAM" id="SignalP"/>
    </source>
</evidence>
<name>A0A4T3EYF8_9SPHN</name>
<organism evidence="2 3">
    <name type="scientific">Alteraurantiacibacter aquimixticola</name>
    <dbReference type="NCBI Taxonomy" id="2489173"/>
    <lineage>
        <taxon>Bacteria</taxon>
        <taxon>Pseudomonadati</taxon>
        <taxon>Pseudomonadota</taxon>
        <taxon>Alphaproteobacteria</taxon>
        <taxon>Sphingomonadales</taxon>
        <taxon>Erythrobacteraceae</taxon>
        <taxon>Alteraurantiacibacter</taxon>
    </lineage>
</organism>
<protein>
    <submittedName>
        <fullName evidence="2">Uncharacterized protein</fullName>
    </submittedName>
</protein>
<accession>A0A4T3EYF8</accession>
<evidence type="ECO:0000313" key="2">
    <source>
        <dbReference type="EMBL" id="TIX48889.1"/>
    </source>
</evidence>
<proteinExistence type="predicted"/>
<dbReference type="EMBL" id="SSHH01000004">
    <property type="protein sequence ID" value="TIX48889.1"/>
    <property type="molecule type" value="Genomic_DNA"/>
</dbReference>
<feature type="chain" id="PRO_5020725433" evidence="1">
    <location>
        <begin position="24"/>
        <end position="136"/>
    </location>
</feature>